<reference evidence="2 3" key="1">
    <citation type="submission" date="2020-06" db="EMBL/GenBank/DDBJ databases">
        <authorList>
            <person name="Kim S.-J."/>
            <person name="Park S.-J."/>
        </authorList>
    </citation>
    <scope>NUCLEOTIDE SEQUENCE [LARGE SCALE GENOMIC DNA]</scope>
    <source>
        <strain evidence="2 3">SW-151</strain>
    </source>
</reference>
<protein>
    <submittedName>
        <fullName evidence="2">Uncharacterized protein</fullName>
    </submittedName>
</protein>
<feature type="transmembrane region" description="Helical" evidence="1">
    <location>
        <begin position="56"/>
        <end position="75"/>
    </location>
</feature>
<sequence>MTRFIRWILGLIAAALVTYVIGTALNSQSVIAMHDISVSFGDRLNMTLFDISNMVAYLAIIAIALLIGFLIATLLKRFLPNLARVAYPIAGAAAMAVVLGAMYMVFQTIPVSGARSTMGFLSQVLAGGIGGWVFARIAVWPAKSVIPAKAGA</sequence>
<proteinExistence type="predicted"/>
<comment type="caution">
    <text evidence="2">The sequence shown here is derived from an EMBL/GenBank/DDBJ whole genome shotgun (WGS) entry which is preliminary data.</text>
</comment>
<keyword evidence="3" id="KW-1185">Reference proteome</keyword>
<keyword evidence="1" id="KW-0472">Membrane</keyword>
<gene>
    <name evidence="2" type="ORF">HUO14_02305</name>
</gene>
<dbReference type="EMBL" id="JABWMH010000001">
    <property type="protein sequence ID" value="NVD26736.1"/>
    <property type="molecule type" value="Genomic_DNA"/>
</dbReference>
<feature type="transmembrane region" description="Helical" evidence="1">
    <location>
        <begin position="87"/>
        <end position="106"/>
    </location>
</feature>
<evidence type="ECO:0000256" key="1">
    <source>
        <dbReference type="SAM" id="Phobius"/>
    </source>
</evidence>
<dbReference type="RefSeq" id="WP_176278261.1">
    <property type="nucleotide sequence ID" value="NZ_JABWMH010000001.1"/>
</dbReference>
<evidence type="ECO:0000313" key="2">
    <source>
        <dbReference type="EMBL" id="NVD26736.1"/>
    </source>
</evidence>
<evidence type="ECO:0000313" key="3">
    <source>
        <dbReference type="Proteomes" id="UP000652427"/>
    </source>
</evidence>
<accession>A0ABX2MZF0</accession>
<feature type="transmembrane region" description="Helical" evidence="1">
    <location>
        <begin position="118"/>
        <end position="139"/>
    </location>
</feature>
<keyword evidence="1" id="KW-1133">Transmembrane helix</keyword>
<name>A0ABX2MZF0_9SPHN</name>
<dbReference type="Proteomes" id="UP000652427">
    <property type="component" value="Unassembled WGS sequence"/>
</dbReference>
<keyword evidence="1" id="KW-0812">Transmembrane</keyword>
<organism evidence="2 3">
    <name type="scientific">Parasphingorhabdus flavimaris</name>
    <dbReference type="NCBI Taxonomy" id="266812"/>
    <lineage>
        <taxon>Bacteria</taxon>
        <taxon>Pseudomonadati</taxon>
        <taxon>Pseudomonadota</taxon>
        <taxon>Alphaproteobacteria</taxon>
        <taxon>Sphingomonadales</taxon>
        <taxon>Sphingomonadaceae</taxon>
        <taxon>Parasphingorhabdus</taxon>
    </lineage>
</organism>